<dbReference type="InterPro" id="IPR047650">
    <property type="entry name" value="Transpos_IS110"/>
</dbReference>
<dbReference type="InterPro" id="IPR003346">
    <property type="entry name" value="Transposase_20"/>
</dbReference>
<protein>
    <submittedName>
        <fullName evidence="4">Transposase</fullName>
    </submittedName>
</protein>
<keyword evidence="5" id="KW-1185">Reference proteome</keyword>
<proteinExistence type="predicted"/>
<organism evidence="4 5">
    <name type="scientific">Acetivibrio clariflavus (strain DSM 19732 / NBRC 101661 / EBR45)</name>
    <name type="common">Clostridium clariflavum</name>
    <dbReference type="NCBI Taxonomy" id="720554"/>
    <lineage>
        <taxon>Bacteria</taxon>
        <taxon>Bacillati</taxon>
        <taxon>Bacillota</taxon>
        <taxon>Clostridia</taxon>
        <taxon>Eubacteriales</taxon>
        <taxon>Oscillospiraceae</taxon>
        <taxon>Acetivibrio</taxon>
    </lineage>
</organism>
<dbReference type="Pfam" id="PF01548">
    <property type="entry name" value="DEDD_Tnp_IS110"/>
    <property type="match status" value="1"/>
</dbReference>
<feature type="domain" description="Transposase IS116/IS110/IS902 C-terminal" evidence="3">
    <location>
        <begin position="288"/>
        <end position="367"/>
    </location>
</feature>
<dbReference type="NCBIfam" id="NF033542">
    <property type="entry name" value="transpos_IS110"/>
    <property type="match status" value="1"/>
</dbReference>
<dbReference type="PANTHER" id="PTHR33055:SF15">
    <property type="entry name" value="TRANSPOSASE-RELATED"/>
    <property type="match status" value="1"/>
</dbReference>
<dbReference type="EMBL" id="CP003065">
    <property type="protein sequence ID" value="AEV68907.1"/>
    <property type="molecule type" value="Genomic_DNA"/>
</dbReference>
<keyword evidence="1" id="KW-0175">Coiled coil</keyword>
<dbReference type="KEGG" id="ccl:Clocl_2320"/>
<dbReference type="Pfam" id="PF02371">
    <property type="entry name" value="Transposase_20"/>
    <property type="match status" value="1"/>
</dbReference>
<evidence type="ECO:0000259" key="3">
    <source>
        <dbReference type="Pfam" id="PF02371"/>
    </source>
</evidence>
<accession>G8LYD8</accession>
<dbReference type="Proteomes" id="UP000005435">
    <property type="component" value="Chromosome"/>
</dbReference>
<feature type="domain" description="Transposase IS110-like N-terminal" evidence="2">
    <location>
        <begin position="25"/>
        <end position="181"/>
    </location>
</feature>
<evidence type="ECO:0000313" key="4">
    <source>
        <dbReference type="EMBL" id="AEV68907.1"/>
    </source>
</evidence>
<dbReference type="GO" id="GO:0006313">
    <property type="term" value="P:DNA transposition"/>
    <property type="evidence" value="ECO:0007669"/>
    <property type="project" value="InterPro"/>
</dbReference>
<dbReference type="PANTHER" id="PTHR33055">
    <property type="entry name" value="TRANSPOSASE FOR INSERTION SEQUENCE ELEMENT IS1111A"/>
    <property type="match status" value="1"/>
</dbReference>
<sequence>MPIGFVETGKKERIFIYEKRKTAFIGIDMHKDIHVAVVIDCWTNILGEITFENRPSKFDKFMQDVKKIYKDLTPCFGLEDTRGFGRNFASYLLGHKFTVKHVNPAYTDSMRSSAPMSKKNDSFDAFCVAKVLRDMVDTLPDEEHNDLHWTIRQLVKRRNSLVKGIVIAKNQLNSNLTNVYPSYKKYFCDVDNKTALLFWEKYPHPQYLKGVKPETLLEELRTIHKGMKQEQAEMILSLSEQNSPKEKEFQTERDLIIKSLVREIRFKKQENEDIDNELKRLVDLTGYKLQTMPGINLITAANIISEIGNIERFPNSDKLAQFCGVCPVNFSSAGKGKDQRSRQGNRVLNAIFHFLAIQLVQISPSGKPRHPVFREYFERKVKEGKTKPQALVCVSRRAVRIIYGMMKSKTEYKPFEKAQEVTEIQE</sequence>
<feature type="coiled-coil region" evidence="1">
    <location>
        <begin position="257"/>
        <end position="284"/>
    </location>
</feature>
<name>G8LYD8_ACECE</name>
<dbReference type="GO" id="GO:0004803">
    <property type="term" value="F:transposase activity"/>
    <property type="evidence" value="ECO:0007669"/>
    <property type="project" value="InterPro"/>
</dbReference>
<dbReference type="HOGENOM" id="CLU_036902_4_2_9"/>
<dbReference type="eggNOG" id="COG3547">
    <property type="taxonomic scope" value="Bacteria"/>
</dbReference>
<reference evidence="5" key="1">
    <citation type="submission" date="2011-12" db="EMBL/GenBank/DDBJ databases">
        <title>Complete sequence of Clostridium clariflavum DSM 19732.</title>
        <authorList>
            <consortium name="US DOE Joint Genome Institute"/>
            <person name="Lucas S."/>
            <person name="Han J."/>
            <person name="Lapidus A."/>
            <person name="Cheng J.-F."/>
            <person name="Goodwin L."/>
            <person name="Pitluck S."/>
            <person name="Peters L."/>
            <person name="Teshima H."/>
            <person name="Detter J.C."/>
            <person name="Han C."/>
            <person name="Tapia R."/>
            <person name="Land M."/>
            <person name="Hauser L."/>
            <person name="Kyrpides N."/>
            <person name="Ivanova N."/>
            <person name="Pagani I."/>
            <person name="Kitzmiller T."/>
            <person name="Lynd L."/>
            <person name="Izquierdo J."/>
            <person name="Woyke T."/>
        </authorList>
    </citation>
    <scope>NUCLEOTIDE SEQUENCE [LARGE SCALE GENOMIC DNA]</scope>
    <source>
        <strain evidence="5">DSM 19732 / NBRC 101661 / EBR45</strain>
    </source>
</reference>
<evidence type="ECO:0000256" key="1">
    <source>
        <dbReference type="SAM" id="Coils"/>
    </source>
</evidence>
<dbReference type="GO" id="GO:0003677">
    <property type="term" value="F:DNA binding"/>
    <property type="evidence" value="ECO:0007669"/>
    <property type="project" value="InterPro"/>
</dbReference>
<evidence type="ECO:0000313" key="5">
    <source>
        <dbReference type="Proteomes" id="UP000005435"/>
    </source>
</evidence>
<reference evidence="4 5" key="2">
    <citation type="journal article" date="2012" name="Stand. Genomic Sci.">
        <title>Complete Genome Sequence of Clostridium clariflavum DSM 19732.</title>
        <authorList>
            <person name="Izquierdo J.A."/>
            <person name="Goodwin L."/>
            <person name="Davenport K.W."/>
            <person name="Teshima H."/>
            <person name="Bruce D."/>
            <person name="Detter C."/>
            <person name="Tapia R."/>
            <person name="Han S."/>
            <person name="Land M."/>
            <person name="Hauser L."/>
            <person name="Jeffries C.D."/>
            <person name="Han J."/>
            <person name="Pitluck S."/>
            <person name="Nolan M."/>
            <person name="Chen A."/>
            <person name="Huntemann M."/>
            <person name="Mavromatis K."/>
            <person name="Mikhailova N."/>
            <person name="Liolios K."/>
            <person name="Woyke T."/>
            <person name="Lynd L.R."/>
        </authorList>
    </citation>
    <scope>NUCLEOTIDE SEQUENCE [LARGE SCALE GENOMIC DNA]</scope>
    <source>
        <strain evidence="5">DSM 19732 / NBRC 101661 / EBR45</strain>
    </source>
</reference>
<evidence type="ECO:0000259" key="2">
    <source>
        <dbReference type="Pfam" id="PF01548"/>
    </source>
</evidence>
<dbReference type="AlphaFoldDB" id="G8LYD8"/>
<gene>
    <name evidence="4" type="ordered locus">Clocl_2320</name>
</gene>
<dbReference type="InterPro" id="IPR002525">
    <property type="entry name" value="Transp_IS110-like_N"/>
</dbReference>